<evidence type="ECO:0000256" key="7">
    <source>
        <dbReference type="SAM" id="Phobius"/>
    </source>
</evidence>
<dbReference type="PANTHER" id="PTHR24221:SF288">
    <property type="entry name" value="P-LOOP CONTAINING NUCLEOSIDE TRIPHOSPHATE HYDROLASE PROTEIN"/>
    <property type="match status" value="1"/>
</dbReference>
<dbReference type="GO" id="GO:0140359">
    <property type="term" value="F:ABC-type transporter activity"/>
    <property type="evidence" value="ECO:0007669"/>
    <property type="project" value="InterPro"/>
</dbReference>
<feature type="transmembrane region" description="Helical" evidence="7">
    <location>
        <begin position="243"/>
        <end position="264"/>
    </location>
</feature>
<keyword evidence="6 7" id="KW-0472">Membrane</keyword>
<dbReference type="Pfam" id="PF00664">
    <property type="entry name" value="ABC_membrane"/>
    <property type="match status" value="2"/>
</dbReference>
<dbReference type="EMBL" id="AZHE01000023">
    <property type="protein sequence ID" value="KHN95446.1"/>
    <property type="molecule type" value="Genomic_DNA"/>
</dbReference>
<evidence type="ECO:0000259" key="9">
    <source>
        <dbReference type="PROSITE" id="PS50929"/>
    </source>
</evidence>
<dbReference type="SUPFAM" id="SSF52540">
    <property type="entry name" value="P-loop containing nucleoside triphosphate hydrolases"/>
    <property type="match status" value="2"/>
</dbReference>
<comment type="subcellular location">
    <subcellularLocation>
        <location evidence="1">Membrane</location>
        <topology evidence="1">Multi-pass membrane protein</topology>
    </subcellularLocation>
</comment>
<feature type="domain" description="ABC transmembrane type-1" evidence="9">
    <location>
        <begin position="1"/>
        <end position="266"/>
    </location>
</feature>
<evidence type="ECO:0000256" key="2">
    <source>
        <dbReference type="ARBA" id="ARBA00022692"/>
    </source>
</evidence>
<evidence type="ECO:0000259" key="8">
    <source>
        <dbReference type="PROSITE" id="PS50893"/>
    </source>
</evidence>
<keyword evidence="3" id="KW-0547">Nucleotide-binding</keyword>
<feature type="transmembrane region" description="Helical" evidence="7">
    <location>
        <begin position="19"/>
        <end position="47"/>
    </location>
</feature>
<dbReference type="PANTHER" id="PTHR24221">
    <property type="entry name" value="ATP-BINDING CASSETTE SUB-FAMILY B"/>
    <property type="match status" value="1"/>
</dbReference>
<evidence type="ECO:0000256" key="5">
    <source>
        <dbReference type="ARBA" id="ARBA00022989"/>
    </source>
</evidence>
<dbReference type="PROSITE" id="PS50929">
    <property type="entry name" value="ABC_TM1F"/>
    <property type="match status" value="2"/>
</dbReference>
<reference evidence="10 11" key="1">
    <citation type="journal article" date="2014" name="Proc. Natl. Acad. Sci. U.S.A.">
        <title>Trajectory and genomic determinants of fungal-pathogen speciation and host adaptation.</title>
        <authorList>
            <person name="Hu X."/>
            <person name="Xiao G."/>
            <person name="Zheng P."/>
            <person name="Shang Y."/>
            <person name="Su Y."/>
            <person name="Zhang X."/>
            <person name="Liu X."/>
            <person name="Zhan S."/>
            <person name="St Leger R.J."/>
            <person name="Wang C."/>
        </authorList>
    </citation>
    <scope>NUCLEOTIDE SEQUENCE [LARGE SCALE GENOMIC DNA]</scope>
    <source>
        <strain evidence="10 11">ARSEF 1941</strain>
    </source>
</reference>
<dbReference type="STRING" id="1081103.A0A0B2WHF0"/>
<dbReference type="PROSITE" id="PS50893">
    <property type="entry name" value="ABC_TRANSPORTER_2"/>
    <property type="match status" value="2"/>
</dbReference>
<dbReference type="Gene3D" id="1.20.1560.10">
    <property type="entry name" value="ABC transporter type 1, transmembrane domain"/>
    <property type="match status" value="2"/>
</dbReference>
<dbReference type="GO" id="GO:0005524">
    <property type="term" value="F:ATP binding"/>
    <property type="evidence" value="ECO:0007669"/>
    <property type="project" value="UniProtKB-KW"/>
</dbReference>
<dbReference type="InterPro" id="IPR039421">
    <property type="entry name" value="Type_1_exporter"/>
</dbReference>
<feature type="domain" description="ABC transmembrane type-1" evidence="9">
    <location>
        <begin position="523"/>
        <end position="747"/>
    </location>
</feature>
<feature type="transmembrane region" description="Helical" evidence="7">
    <location>
        <begin position="574"/>
        <end position="597"/>
    </location>
</feature>
<dbReference type="InterPro" id="IPR017871">
    <property type="entry name" value="ABC_transporter-like_CS"/>
</dbReference>
<feature type="transmembrane region" description="Helical" evidence="7">
    <location>
        <begin position="209"/>
        <end position="231"/>
    </location>
</feature>
<evidence type="ECO:0000256" key="6">
    <source>
        <dbReference type="ARBA" id="ARBA00023136"/>
    </source>
</evidence>
<name>A0A0B2WHF0_METAS</name>
<dbReference type="RefSeq" id="XP_040676512.1">
    <property type="nucleotide sequence ID" value="XM_040825521.1"/>
</dbReference>
<evidence type="ECO:0000256" key="4">
    <source>
        <dbReference type="ARBA" id="ARBA00022840"/>
    </source>
</evidence>
<evidence type="ECO:0000256" key="1">
    <source>
        <dbReference type="ARBA" id="ARBA00004141"/>
    </source>
</evidence>
<evidence type="ECO:0000256" key="3">
    <source>
        <dbReference type="ARBA" id="ARBA00022741"/>
    </source>
</evidence>
<organism evidence="10 11">
    <name type="scientific">Metarhizium album (strain ARSEF 1941)</name>
    <dbReference type="NCBI Taxonomy" id="1081103"/>
    <lineage>
        <taxon>Eukaryota</taxon>
        <taxon>Fungi</taxon>
        <taxon>Dikarya</taxon>
        <taxon>Ascomycota</taxon>
        <taxon>Pezizomycotina</taxon>
        <taxon>Sordariomycetes</taxon>
        <taxon>Hypocreomycetidae</taxon>
        <taxon>Hypocreales</taxon>
        <taxon>Clavicipitaceae</taxon>
        <taxon>Metarhizium</taxon>
    </lineage>
</organism>
<feature type="domain" description="ABC transporter" evidence="8">
    <location>
        <begin position="299"/>
        <end position="541"/>
    </location>
</feature>
<keyword evidence="4" id="KW-0067">ATP-binding</keyword>
<comment type="caution">
    <text evidence="10">The sequence shown here is derived from an EMBL/GenBank/DDBJ whole genome shotgun (WGS) entry which is preliminary data.</text>
</comment>
<dbReference type="Proteomes" id="UP000030816">
    <property type="component" value="Unassembled WGS sequence"/>
</dbReference>
<dbReference type="Pfam" id="PF00005">
    <property type="entry name" value="ABC_tran"/>
    <property type="match status" value="2"/>
</dbReference>
<dbReference type="InterPro" id="IPR011527">
    <property type="entry name" value="ABC1_TM_dom"/>
</dbReference>
<dbReference type="SMART" id="SM00382">
    <property type="entry name" value="AAA"/>
    <property type="match status" value="2"/>
</dbReference>
<feature type="transmembrane region" description="Helical" evidence="7">
    <location>
        <begin position="126"/>
        <end position="146"/>
    </location>
</feature>
<dbReference type="HOGENOM" id="CLU_000604_17_2_1"/>
<dbReference type="InterPro" id="IPR036640">
    <property type="entry name" value="ABC1_TM_sf"/>
</dbReference>
<gene>
    <name evidence="10" type="ORF">MAM_06723</name>
</gene>
<dbReference type="GO" id="GO:0016887">
    <property type="term" value="F:ATP hydrolysis activity"/>
    <property type="evidence" value="ECO:0007669"/>
    <property type="project" value="InterPro"/>
</dbReference>
<feature type="domain" description="ABC transporter" evidence="8">
    <location>
        <begin position="781"/>
        <end position="1037"/>
    </location>
</feature>
<proteinExistence type="predicted"/>
<evidence type="ECO:0000313" key="10">
    <source>
        <dbReference type="EMBL" id="KHN95446.1"/>
    </source>
</evidence>
<accession>A0A0B2WHF0</accession>
<dbReference type="AlphaFoldDB" id="A0A0B2WHF0"/>
<sequence>MISQLGQGTRTGRSALTDVSTWCLVLVGLGIGNLMASSSFLSFWVVFGELQVREARRRVFTSLLSKRPDWFASLDGGIEGLHIRIHTQIRDFQLATSQVLGFVITDMITSFVSLAIALYYSWKLAMVLLTTLPVSFIILSIVTRNVDTEMWLQKQHLQKASTSAAAAVNGIDIVTVYAGHDREVSRYASALKLAARHFLIQARCNSIQAGYIAFWSISVFVLGFWYGLVLVEEGISPGSVVTTFHAIVTAFQGIESLVGHWLVLSKGKSAVHFLSSLTKFEGSFEAPCTKNHREIIGDVRLEKVAQVNFAYESNADNSCLREVSLHFPEKNMTFMIGDSGSGKSTVCALISNLLTPVDGKVLYDGYPVHQLCPRCLRMQVALVQQDSPVIHDTFFNNVALGSTCPSEVTESEVLQACEFAQLQGLLSDLQCGLSTVIRPDGQLLSGGQRQKLALARAWLRDPAVLILDEPTSAMDPMSQMKVMTAIRRWRQDRTTIIVTHDLSNIQDQDFVYILRNGSVFRQGQMISQMWVDNLRKQALRNVLKQPGSWFQKTHVTSAQIIQCFDRNAQEMSTIVGKIIPVVILCLASTSISIIWAMEICWRLTLITLSPLPLIIAAVKAYSSVSSMWEQRCNDAATNSSAILKEALLNFEFVRTFALEPYFSDKQASAADQALRTGLKKSLYTGPLFGLYQSIIMPLTSLVFYCGTFILSTDSSTDVDEVLQVINLLLFCIGTTFELLNDLPELTASKEAAADFLQYVRLPTTAHSQPYLLNEPSFPLPVEMCNLYFAPDQFSPNILNGLSLKVNPGQVTAIVGASGSGKSTALSLLLGINTQNQLLHDEAEVDKFGLSFGNVFLPSIDMEHLHRTMAYVPQKPFLFPATIAENIAYGIYSESPQSLQQSVILAAKAAGIHEFIVSLPNAYKTTIGDGGQALSGGQSQLVNIARALARKPKLLILDEPTSSLDVDSATTVRSAILNLVRSPRGKTHCMAVVVATHCVRMMEITDEIIVLDAGTKVEQGTYSSLMANRGPLWRLVHHGAE</sequence>
<dbReference type="InterPro" id="IPR027417">
    <property type="entry name" value="P-loop_NTPase"/>
</dbReference>
<keyword evidence="5 7" id="KW-1133">Transmembrane helix</keyword>
<feature type="transmembrane region" description="Helical" evidence="7">
    <location>
        <begin position="99"/>
        <end position="120"/>
    </location>
</feature>
<dbReference type="InterPro" id="IPR003439">
    <property type="entry name" value="ABC_transporter-like_ATP-bd"/>
</dbReference>
<evidence type="ECO:0000313" key="11">
    <source>
        <dbReference type="Proteomes" id="UP000030816"/>
    </source>
</evidence>
<dbReference type="SUPFAM" id="SSF90123">
    <property type="entry name" value="ABC transporter transmembrane region"/>
    <property type="match status" value="2"/>
</dbReference>
<dbReference type="OrthoDB" id="6500128at2759"/>
<dbReference type="PROSITE" id="PS00211">
    <property type="entry name" value="ABC_TRANSPORTER_1"/>
    <property type="match status" value="2"/>
</dbReference>
<dbReference type="GeneID" id="63741178"/>
<keyword evidence="11" id="KW-1185">Reference proteome</keyword>
<keyword evidence="2 7" id="KW-0812">Transmembrane</keyword>
<dbReference type="Gene3D" id="3.40.50.300">
    <property type="entry name" value="P-loop containing nucleotide triphosphate hydrolases"/>
    <property type="match status" value="2"/>
</dbReference>
<dbReference type="CDD" id="cd18577">
    <property type="entry name" value="ABC_6TM_Pgp_ABCB1_D1_like"/>
    <property type="match status" value="1"/>
</dbReference>
<dbReference type="InterPro" id="IPR003593">
    <property type="entry name" value="AAA+_ATPase"/>
</dbReference>
<dbReference type="GO" id="GO:0016020">
    <property type="term" value="C:membrane"/>
    <property type="evidence" value="ECO:0007669"/>
    <property type="project" value="UniProtKB-SubCell"/>
</dbReference>
<protein>
    <submittedName>
        <fullName evidence="10">ABC a-pheromone efflux pump AtrD</fullName>
    </submittedName>
</protein>